<feature type="compositionally biased region" description="Low complexity" evidence="1">
    <location>
        <begin position="333"/>
        <end position="351"/>
    </location>
</feature>
<feature type="region of interest" description="Disordered" evidence="1">
    <location>
        <begin position="40"/>
        <end position="85"/>
    </location>
</feature>
<dbReference type="EMBL" id="JAACFV010000055">
    <property type="protein sequence ID" value="KAF7508356.1"/>
    <property type="molecule type" value="Genomic_DNA"/>
</dbReference>
<dbReference type="Pfam" id="PF08550">
    <property type="entry name" value="GATA_AreA"/>
    <property type="match status" value="1"/>
</dbReference>
<feature type="compositionally biased region" description="Low complexity" evidence="1">
    <location>
        <begin position="17"/>
        <end position="27"/>
    </location>
</feature>
<dbReference type="AlphaFoldDB" id="A0A8H7AJV2"/>
<feature type="compositionally biased region" description="Basic and acidic residues" evidence="1">
    <location>
        <begin position="150"/>
        <end position="159"/>
    </location>
</feature>
<feature type="domain" description="Nitrogen regulatory protein areA GATA-like" evidence="2">
    <location>
        <begin position="179"/>
        <end position="206"/>
    </location>
</feature>
<feature type="compositionally biased region" description="Polar residues" evidence="1">
    <location>
        <begin position="408"/>
        <end position="423"/>
    </location>
</feature>
<keyword evidence="4" id="KW-1185">Reference proteome</keyword>
<dbReference type="GO" id="GO:0005773">
    <property type="term" value="C:vacuole"/>
    <property type="evidence" value="ECO:0007669"/>
    <property type="project" value="GOC"/>
</dbReference>
<feature type="compositionally biased region" description="Polar residues" evidence="1">
    <location>
        <begin position="460"/>
        <end position="470"/>
    </location>
</feature>
<organism evidence="3 4">
    <name type="scientific">Endocarpon pusillum</name>
    <dbReference type="NCBI Taxonomy" id="364733"/>
    <lineage>
        <taxon>Eukaryota</taxon>
        <taxon>Fungi</taxon>
        <taxon>Dikarya</taxon>
        <taxon>Ascomycota</taxon>
        <taxon>Pezizomycotina</taxon>
        <taxon>Eurotiomycetes</taxon>
        <taxon>Chaetothyriomycetidae</taxon>
        <taxon>Verrucariales</taxon>
        <taxon>Verrucariaceae</taxon>
        <taxon>Endocarpon</taxon>
    </lineage>
</organism>
<dbReference type="Proteomes" id="UP000606974">
    <property type="component" value="Unassembled WGS sequence"/>
</dbReference>
<dbReference type="PANTHER" id="PTHR28051">
    <property type="entry name" value="PROTEIN MTL1-RELATED"/>
    <property type="match status" value="1"/>
</dbReference>
<proteinExistence type="predicted"/>
<dbReference type="GO" id="GO:0042149">
    <property type="term" value="P:cellular response to glucose starvation"/>
    <property type="evidence" value="ECO:0007669"/>
    <property type="project" value="TreeGrafter"/>
</dbReference>
<feature type="compositionally biased region" description="Low complexity" evidence="1">
    <location>
        <begin position="503"/>
        <end position="513"/>
    </location>
</feature>
<sequence length="577" mass="63974">MAEVLSAPGGGSSHFASSPLHRSPSHSLVSLNTSSRYLQSSNSAYPHSEYGAESSASAPSSAPSSPQTEHHGFSRQSSYASTPASSLSLDTRVDLDDEDVDIAFPSFEGAKQAEHHLVRVEEPNSYAEEDTSARPQAPQRITSSGLPQTIHDDQAVEDQPTRHVDYLSHEWREEDIWSSWRYIVARRNVYSNSVRLENASWRTWTKAKYQLKTVTPEALNWLKDCDVTWLYGPLHSDARKSWNPSNSLPPSRLSTSSSFLDKKPILKKKSVSQAILQRSISSHSLLQQAGAMLQAQQAGPTKGRPSYERSTSDFPVATFSSDSVANSPAGEESVTSASTRHSGSSSGLQSPSDRRHIHFNNEVEQCIAVDSKEDDEVEEEGPQSAPSEDDDDDDEGIVMMKQVPSRAKISNRSTPRNSFSNESKTIKPLPSTTLKYRGDTPEPNEAQQLHGLNGFWPTRKTLSPSPSQETLRPPRPQANFLLDDDDEDVDIQWQPSSYMNTAPSYSDSSSSHYTDPHSEDEYDPGPGMRRTPSGMFMPYDEDEEEAAMNNSLFGRVVDTVNTARDIAHVIWNVGWRR</sequence>
<dbReference type="InterPro" id="IPR052292">
    <property type="entry name" value="Glucose_repression_reg"/>
</dbReference>
<name>A0A8H7AJV2_9EURO</name>
<evidence type="ECO:0000259" key="2">
    <source>
        <dbReference type="Pfam" id="PF08550"/>
    </source>
</evidence>
<feature type="region of interest" description="Disordered" evidence="1">
    <location>
        <begin position="370"/>
        <end position="537"/>
    </location>
</feature>
<feature type="region of interest" description="Disordered" evidence="1">
    <location>
        <begin position="1"/>
        <end position="27"/>
    </location>
</feature>
<feature type="compositionally biased region" description="Low complexity" evidence="1">
    <location>
        <begin position="74"/>
        <end position="85"/>
    </location>
</feature>
<evidence type="ECO:0000313" key="3">
    <source>
        <dbReference type="EMBL" id="KAF7508356.1"/>
    </source>
</evidence>
<dbReference type="PANTHER" id="PTHR28051:SF1">
    <property type="entry name" value="PROTEIN MTL1-RELATED"/>
    <property type="match status" value="1"/>
</dbReference>
<reference evidence="3" key="1">
    <citation type="submission" date="2020-02" db="EMBL/GenBank/DDBJ databases">
        <authorList>
            <person name="Palmer J.M."/>
        </authorList>
    </citation>
    <scope>NUCLEOTIDE SEQUENCE</scope>
    <source>
        <strain evidence="3">EPUS1.4</strain>
        <tissue evidence="3">Thallus</tissue>
    </source>
</reference>
<evidence type="ECO:0000313" key="4">
    <source>
        <dbReference type="Proteomes" id="UP000606974"/>
    </source>
</evidence>
<feature type="region of interest" description="Disordered" evidence="1">
    <location>
        <begin position="291"/>
        <end position="355"/>
    </location>
</feature>
<dbReference type="GO" id="GO:0007039">
    <property type="term" value="P:protein catabolic process in the vacuole"/>
    <property type="evidence" value="ECO:0007669"/>
    <property type="project" value="TreeGrafter"/>
</dbReference>
<feature type="region of interest" description="Disordered" evidence="1">
    <location>
        <begin position="124"/>
        <end position="159"/>
    </location>
</feature>
<gene>
    <name evidence="3" type="ORF">GJ744_009347</name>
</gene>
<feature type="compositionally biased region" description="Acidic residues" evidence="1">
    <location>
        <begin position="372"/>
        <end position="396"/>
    </location>
</feature>
<accession>A0A8H7AJV2</accession>
<feature type="compositionally biased region" description="Polar residues" evidence="1">
    <location>
        <begin position="493"/>
        <end position="502"/>
    </location>
</feature>
<feature type="compositionally biased region" description="Polar residues" evidence="1">
    <location>
        <begin position="312"/>
        <end position="326"/>
    </location>
</feature>
<comment type="caution">
    <text evidence="3">The sequence shown here is derived from an EMBL/GenBank/DDBJ whole genome shotgun (WGS) entry which is preliminary data.</text>
</comment>
<evidence type="ECO:0000256" key="1">
    <source>
        <dbReference type="SAM" id="MobiDB-lite"/>
    </source>
</evidence>
<dbReference type="OrthoDB" id="5563539at2759"/>
<protein>
    <recommendedName>
        <fullName evidence="2">Nitrogen regulatory protein areA GATA-like domain-containing protein</fullName>
    </recommendedName>
</protein>
<feature type="compositionally biased region" description="Low complexity" evidence="1">
    <location>
        <begin position="54"/>
        <end position="66"/>
    </location>
</feature>
<dbReference type="InterPro" id="IPR013860">
    <property type="entry name" value="AreA_GATA"/>
</dbReference>